<dbReference type="RefSeq" id="WP_205292251.1">
    <property type="nucleotide sequence ID" value="NZ_CP074406.1"/>
</dbReference>
<dbReference type="InterPro" id="IPR036869">
    <property type="entry name" value="J_dom_sf"/>
</dbReference>
<feature type="region of interest" description="Disordered" evidence="3">
    <location>
        <begin position="68"/>
        <end position="132"/>
    </location>
</feature>
<protein>
    <recommendedName>
        <fullName evidence="4">J domain-containing protein</fullName>
    </recommendedName>
</protein>
<evidence type="ECO:0000259" key="4">
    <source>
        <dbReference type="PROSITE" id="PS50076"/>
    </source>
</evidence>
<proteinExistence type="predicted"/>
<comment type="caution">
    <text evidence="5">The sequence shown here is derived from an EMBL/GenBank/DDBJ whole genome shotgun (WGS) entry which is preliminary data.</text>
</comment>
<evidence type="ECO:0000313" key="6">
    <source>
        <dbReference type="Proteomes" id="UP000663791"/>
    </source>
</evidence>
<name>A0A938YBS5_9ACTN</name>
<evidence type="ECO:0000256" key="2">
    <source>
        <dbReference type="ARBA" id="ARBA00023136"/>
    </source>
</evidence>
<evidence type="ECO:0000313" key="5">
    <source>
        <dbReference type="EMBL" id="MBM9460939.1"/>
    </source>
</evidence>
<dbReference type="Gene3D" id="1.10.287.110">
    <property type="entry name" value="DnaJ domain"/>
    <property type="match status" value="1"/>
</dbReference>
<dbReference type="Proteomes" id="UP000663791">
    <property type="component" value="Unassembled WGS sequence"/>
</dbReference>
<keyword evidence="6" id="KW-1185">Reference proteome</keyword>
<sequence>MSANLYDLLDVEETASTEEIRAAWKSAIADLDPTERRFRAYSDAAGVLLDADKRAAYDAELAAAREAEESAAAAAAEEAEPSAEPEEPVAEDTAAEDATTADASPDDTDTETDTETDTDGTDDAAVPDPTGPTTPVLVAVGIAALLSAVLAVWVLTLPGARADEPPKDVAERSTRQERAAISAEGAAEKMVAPVLSYNHQTMPADLERLTGHLTDRMADKQKAAWSELTKEAQAQKVVVEAKAAGTALTRVDPAGRRATVVAFIDQYVEKADSQPFVLRMWATMSLVRESDDGRWLLDDLCTDDSCG</sequence>
<dbReference type="AlphaFoldDB" id="A0A938YBS5"/>
<reference evidence="5" key="1">
    <citation type="submission" date="2021-01" db="EMBL/GenBank/DDBJ databases">
        <title>Novel species in genus Nocardioides.</title>
        <authorList>
            <person name="Zhang G."/>
        </authorList>
    </citation>
    <scope>NUCLEOTIDE SEQUENCE</scope>
    <source>
        <strain evidence="5">Zg-536</strain>
    </source>
</reference>
<evidence type="ECO:0000256" key="1">
    <source>
        <dbReference type="ARBA" id="ARBA00004370"/>
    </source>
</evidence>
<organism evidence="5 6">
    <name type="scientific">Nocardioides faecalis</name>
    <dbReference type="NCBI Taxonomy" id="2803858"/>
    <lineage>
        <taxon>Bacteria</taxon>
        <taxon>Bacillati</taxon>
        <taxon>Actinomycetota</taxon>
        <taxon>Actinomycetes</taxon>
        <taxon>Propionibacteriales</taxon>
        <taxon>Nocardioidaceae</taxon>
        <taxon>Nocardioides</taxon>
    </lineage>
</organism>
<feature type="compositionally biased region" description="Acidic residues" evidence="3">
    <location>
        <begin position="104"/>
        <end position="122"/>
    </location>
</feature>
<feature type="compositionally biased region" description="Acidic residues" evidence="3">
    <location>
        <begin position="77"/>
        <end position="95"/>
    </location>
</feature>
<dbReference type="InterPro" id="IPR001623">
    <property type="entry name" value="DnaJ_domain"/>
</dbReference>
<gene>
    <name evidence="5" type="ORF">JK386_13625</name>
</gene>
<dbReference type="PRINTS" id="PR00625">
    <property type="entry name" value="JDOMAIN"/>
</dbReference>
<feature type="domain" description="J" evidence="4">
    <location>
        <begin position="4"/>
        <end position="61"/>
    </location>
</feature>
<dbReference type="PANTHER" id="PTHR37042:SF4">
    <property type="entry name" value="OUTER MEMBRANE PROTEIN RV1973"/>
    <property type="match status" value="1"/>
</dbReference>
<accession>A0A938YBS5</accession>
<dbReference type="PROSITE" id="PS50076">
    <property type="entry name" value="DNAJ_2"/>
    <property type="match status" value="1"/>
</dbReference>
<dbReference type="SUPFAM" id="SSF46565">
    <property type="entry name" value="Chaperone J-domain"/>
    <property type="match status" value="1"/>
</dbReference>
<evidence type="ECO:0000256" key="3">
    <source>
        <dbReference type="SAM" id="MobiDB-lite"/>
    </source>
</evidence>
<dbReference type="PANTHER" id="PTHR37042">
    <property type="entry name" value="OUTER MEMBRANE PROTEIN RV1973"/>
    <property type="match status" value="1"/>
</dbReference>
<keyword evidence="2" id="KW-0472">Membrane</keyword>
<dbReference type="EMBL" id="JAERTX010000012">
    <property type="protein sequence ID" value="MBM9460939.1"/>
    <property type="molecule type" value="Genomic_DNA"/>
</dbReference>
<comment type="subcellular location">
    <subcellularLocation>
        <location evidence="1">Membrane</location>
    </subcellularLocation>
</comment>
<dbReference type="GO" id="GO:0016020">
    <property type="term" value="C:membrane"/>
    <property type="evidence" value="ECO:0007669"/>
    <property type="project" value="UniProtKB-SubCell"/>
</dbReference>